<keyword evidence="4" id="KW-0007">Acetylation</keyword>
<organism evidence="6 7">
    <name type="scientific">Stylonychia lemnae</name>
    <name type="common">Ciliate</name>
    <dbReference type="NCBI Taxonomy" id="5949"/>
    <lineage>
        <taxon>Eukaryota</taxon>
        <taxon>Sar</taxon>
        <taxon>Alveolata</taxon>
        <taxon>Ciliophora</taxon>
        <taxon>Intramacronucleata</taxon>
        <taxon>Spirotrichea</taxon>
        <taxon>Stichotrichia</taxon>
        <taxon>Sporadotrichida</taxon>
        <taxon>Oxytrichidae</taxon>
        <taxon>Stylonychinae</taxon>
        <taxon>Stylonychia</taxon>
    </lineage>
</organism>
<dbReference type="PANTHER" id="PTHR23048:SF0">
    <property type="entry name" value="CALMODULIN LIKE 3"/>
    <property type="match status" value="1"/>
</dbReference>
<evidence type="ECO:0000313" key="6">
    <source>
        <dbReference type="EMBL" id="CDW76975.1"/>
    </source>
</evidence>
<evidence type="ECO:0000256" key="2">
    <source>
        <dbReference type="ARBA" id="ARBA00022723"/>
    </source>
</evidence>
<dbReference type="Gene3D" id="1.10.238.10">
    <property type="entry name" value="EF-hand"/>
    <property type="match status" value="2"/>
</dbReference>
<dbReference type="PROSITE" id="PS50222">
    <property type="entry name" value="EF_HAND_2"/>
    <property type="match status" value="2"/>
</dbReference>
<dbReference type="InterPro" id="IPR050230">
    <property type="entry name" value="CALM/Myosin/TropC-like"/>
</dbReference>
<feature type="domain" description="EF-hand" evidence="5">
    <location>
        <begin position="90"/>
        <end position="125"/>
    </location>
</feature>
<name>A0A078A5Z2_STYLE</name>
<dbReference type="GO" id="GO:0016460">
    <property type="term" value="C:myosin II complex"/>
    <property type="evidence" value="ECO:0007669"/>
    <property type="project" value="TreeGrafter"/>
</dbReference>
<dbReference type="AlphaFoldDB" id="A0A078A5Z2"/>
<evidence type="ECO:0000313" key="7">
    <source>
        <dbReference type="Proteomes" id="UP000039865"/>
    </source>
</evidence>
<dbReference type="OrthoDB" id="2161at2759"/>
<sequence length="160" mass="18876">MKRNDPEDNPRIPLDIEEEIKTAFELFDSDGSGMIDPLLMLQTFEKLGLHKTKPSIYACIQSMCTKGKNDDKLNYDKFMEYTYAYYSDRYTREGLKNIFQLFDEDNIGVITRESFRKFAATIDIFLNREDLDEVFRKASTDNKVISYEDFEFFMKKTDGK</sequence>
<keyword evidence="2" id="KW-0479">Metal-binding</keyword>
<dbReference type="SMART" id="SM00054">
    <property type="entry name" value="EFh"/>
    <property type="match status" value="3"/>
</dbReference>
<dbReference type="GO" id="GO:0005509">
    <property type="term" value="F:calcium ion binding"/>
    <property type="evidence" value="ECO:0007669"/>
    <property type="project" value="InterPro"/>
</dbReference>
<dbReference type="SUPFAM" id="SSF47473">
    <property type="entry name" value="EF-hand"/>
    <property type="match status" value="1"/>
</dbReference>
<evidence type="ECO:0000259" key="5">
    <source>
        <dbReference type="PROSITE" id="PS50222"/>
    </source>
</evidence>
<proteinExistence type="predicted"/>
<dbReference type="EMBL" id="CCKQ01005717">
    <property type="protein sequence ID" value="CDW76975.1"/>
    <property type="molecule type" value="Genomic_DNA"/>
</dbReference>
<evidence type="ECO:0000256" key="1">
    <source>
        <dbReference type="ARBA" id="ARBA00020786"/>
    </source>
</evidence>
<evidence type="ECO:0000256" key="4">
    <source>
        <dbReference type="ARBA" id="ARBA00022990"/>
    </source>
</evidence>
<dbReference type="InParanoid" id="A0A078A5Z2"/>
<feature type="domain" description="EF-hand" evidence="5">
    <location>
        <begin position="15"/>
        <end position="50"/>
    </location>
</feature>
<accession>A0A078A5Z2</accession>
<protein>
    <recommendedName>
        <fullName evidence="1">Calmodulin</fullName>
    </recommendedName>
</protein>
<dbReference type="InterPro" id="IPR011992">
    <property type="entry name" value="EF-hand-dom_pair"/>
</dbReference>
<keyword evidence="7" id="KW-1185">Reference proteome</keyword>
<dbReference type="OMA" id="MEYTYAY"/>
<keyword evidence="3" id="KW-0677">Repeat</keyword>
<dbReference type="InterPro" id="IPR002048">
    <property type="entry name" value="EF_hand_dom"/>
</dbReference>
<gene>
    <name evidence="6" type="primary">Contig19178.g20337</name>
    <name evidence="6" type="ORF">STYLEM_5940</name>
</gene>
<dbReference type="Pfam" id="PF13499">
    <property type="entry name" value="EF-hand_7"/>
    <property type="match status" value="2"/>
</dbReference>
<evidence type="ECO:0000256" key="3">
    <source>
        <dbReference type="ARBA" id="ARBA00022737"/>
    </source>
</evidence>
<dbReference type="Proteomes" id="UP000039865">
    <property type="component" value="Unassembled WGS sequence"/>
</dbReference>
<reference evidence="6 7" key="1">
    <citation type="submission" date="2014-06" db="EMBL/GenBank/DDBJ databases">
        <authorList>
            <person name="Swart Estienne"/>
        </authorList>
    </citation>
    <scope>NUCLEOTIDE SEQUENCE [LARGE SCALE GENOMIC DNA]</scope>
    <source>
        <strain evidence="6 7">130c</strain>
    </source>
</reference>
<dbReference type="PANTHER" id="PTHR23048">
    <property type="entry name" value="MYOSIN LIGHT CHAIN 1, 3"/>
    <property type="match status" value="1"/>
</dbReference>